<dbReference type="GO" id="GO:0008483">
    <property type="term" value="F:transaminase activity"/>
    <property type="evidence" value="ECO:0007669"/>
    <property type="project" value="UniProtKB-KW"/>
</dbReference>
<dbReference type="AlphaFoldDB" id="A0A553SMA9"/>
<dbReference type="Gene3D" id="3.90.1150.10">
    <property type="entry name" value="Aspartate Aminotransferase, domain 1"/>
    <property type="match status" value="1"/>
</dbReference>
<evidence type="ECO:0000313" key="5">
    <source>
        <dbReference type="Proteomes" id="UP000319837"/>
    </source>
</evidence>
<feature type="domain" description="Aminotransferase class V" evidence="3">
    <location>
        <begin position="54"/>
        <end position="457"/>
    </location>
</feature>
<evidence type="ECO:0000256" key="1">
    <source>
        <dbReference type="ARBA" id="ARBA00001933"/>
    </source>
</evidence>
<organism evidence="4 5">
    <name type="scientific">Niallia circulans</name>
    <name type="common">Bacillus circulans</name>
    <dbReference type="NCBI Taxonomy" id="1397"/>
    <lineage>
        <taxon>Bacteria</taxon>
        <taxon>Bacillati</taxon>
        <taxon>Bacillota</taxon>
        <taxon>Bacilli</taxon>
        <taxon>Bacillales</taxon>
        <taxon>Bacillaceae</taxon>
        <taxon>Niallia</taxon>
    </lineage>
</organism>
<accession>A0A553SMA9</accession>
<keyword evidence="4" id="KW-0032">Aminotransferase</keyword>
<dbReference type="RefSeq" id="WP_185766401.1">
    <property type="nucleotide sequence ID" value="NZ_RIBP01000004.1"/>
</dbReference>
<gene>
    <name evidence="4" type="ORF">CEQ21_22235</name>
</gene>
<sequence>MEREGGFRLIRAKIGESTYVIGTELEAHFSSFKKHIIGDDFAYPTVYGTQKLLYADWTASGRLYRKIEDNLVDIIGPYVANTHTESNITGTYITNAYHEAKNIIKKHVHANEDDMLIFDGFGMTGVINKFQRLIGIKHMDKRTLTIKEKPIVFVTHMEHHSNYLSWLETSADVVTIRPSANGDVDYSHLEELLEMHKQSTRKIGAFTACSNVTGRKTDYHRLAKLMHQYGGICLVDFSASAPYEMINMHPDDKEAALDIICFSPHKFLGGPGTSGVLIMNKSLVHAKIPDHPGGGTIDFTNGWGDVLYKKNIEEREDGGTPGFLQAIRTALAIQLKEEMNVRKMQEREQELIALLMTELNKIPGITILDGENKNRHGIISVICEGLHYDLGAKLLNDRFGIQVRGGCSCAGPYGHYLLGVSEAQSKQIAAEVQKGIFTNKPGWIRISLHPTMTNQEVYSIIHAFKKIIMYKKEWQKDYRYMPRSNEYVCALRSMDNHTDIFRASLK</sequence>
<dbReference type="SUPFAM" id="SSF53383">
    <property type="entry name" value="PLP-dependent transferases"/>
    <property type="match status" value="1"/>
</dbReference>
<dbReference type="InterPro" id="IPR015422">
    <property type="entry name" value="PyrdxlP-dep_Trfase_small"/>
</dbReference>
<dbReference type="PANTHER" id="PTHR43586">
    <property type="entry name" value="CYSTEINE DESULFURASE"/>
    <property type="match status" value="1"/>
</dbReference>
<proteinExistence type="predicted"/>
<keyword evidence="2" id="KW-0663">Pyridoxal phosphate</keyword>
<evidence type="ECO:0000313" key="4">
    <source>
        <dbReference type="EMBL" id="TRZ38131.1"/>
    </source>
</evidence>
<dbReference type="InterPro" id="IPR015421">
    <property type="entry name" value="PyrdxlP-dep_Trfase_major"/>
</dbReference>
<evidence type="ECO:0000256" key="2">
    <source>
        <dbReference type="ARBA" id="ARBA00022898"/>
    </source>
</evidence>
<dbReference type="EMBL" id="RIBP01000004">
    <property type="protein sequence ID" value="TRZ38131.1"/>
    <property type="molecule type" value="Genomic_DNA"/>
</dbReference>
<comment type="caution">
    <text evidence="4">The sequence shown here is derived from an EMBL/GenBank/DDBJ whole genome shotgun (WGS) entry which is preliminary data.</text>
</comment>
<reference evidence="5" key="1">
    <citation type="submission" date="2018-10" db="EMBL/GenBank/DDBJ databases">
        <title>FDA dAtabase for Regulatory Grade micrObial Sequences (FDA-ARGOS): Supporting development and validation of Infectious Disease Dx tests.</title>
        <authorList>
            <person name="Minogue T."/>
            <person name="Wolcott M."/>
            <person name="Wasieloski L."/>
            <person name="Aguilar W."/>
            <person name="Moore D."/>
            <person name="Tallon L."/>
            <person name="Sadzewicz L."/>
            <person name="Sengamalay N."/>
            <person name="Ott S."/>
            <person name="Godinez A."/>
            <person name="Nagaraj S."/>
            <person name="Vavikolanu K."/>
            <person name="Vyas G."/>
            <person name="Nadendla S."/>
            <person name="George J."/>
            <person name="Sichtig H."/>
        </authorList>
    </citation>
    <scope>NUCLEOTIDE SEQUENCE [LARGE SCALE GENOMIC DNA]</scope>
    <source>
        <strain evidence="5">FDAARGOS_343</strain>
    </source>
</reference>
<dbReference type="Pfam" id="PF00266">
    <property type="entry name" value="Aminotran_5"/>
    <property type="match status" value="1"/>
</dbReference>
<dbReference type="InterPro" id="IPR015424">
    <property type="entry name" value="PyrdxlP-dep_Trfase"/>
</dbReference>
<dbReference type="Proteomes" id="UP000319837">
    <property type="component" value="Unassembled WGS sequence"/>
</dbReference>
<keyword evidence="4" id="KW-0808">Transferase</keyword>
<dbReference type="Gene3D" id="3.40.640.10">
    <property type="entry name" value="Type I PLP-dependent aspartate aminotransferase-like (Major domain)"/>
    <property type="match status" value="1"/>
</dbReference>
<name>A0A553SMA9_NIACI</name>
<dbReference type="InterPro" id="IPR000192">
    <property type="entry name" value="Aminotrans_V_dom"/>
</dbReference>
<dbReference type="PANTHER" id="PTHR43586:SF8">
    <property type="entry name" value="CYSTEINE DESULFURASE 1, CHLOROPLASTIC"/>
    <property type="match status" value="1"/>
</dbReference>
<protein>
    <submittedName>
        <fullName evidence="4">Aminotransferase class V-fold PLP-dependent enzyme</fullName>
    </submittedName>
</protein>
<comment type="cofactor">
    <cofactor evidence="1">
        <name>pyridoxal 5'-phosphate</name>
        <dbReference type="ChEBI" id="CHEBI:597326"/>
    </cofactor>
</comment>
<evidence type="ECO:0000259" key="3">
    <source>
        <dbReference type="Pfam" id="PF00266"/>
    </source>
</evidence>